<evidence type="ECO:0008006" key="4">
    <source>
        <dbReference type="Google" id="ProtNLM"/>
    </source>
</evidence>
<evidence type="ECO:0000313" key="3">
    <source>
        <dbReference type="Proteomes" id="UP000001811"/>
    </source>
</evidence>
<dbReference type="InParanoid" id="A0A5F9D1Z3"/>
<protein>
    <recommendedName>
        <fullName evidence="4">KiSS-1 metastasis suppressor</fullName>
    </recommendedName>
</protein>
<dbReference type="PANTHER" id="PTHR16955">
    <property type="entry name" value="METASTASIS-SUPPRESSOR KISS-1"/>
    <property type="match status" value="1"/>
</dbReference>
<sequence length="244" mass="25542">MLLGSHSCSRGFKAPAQWSEPRDELLELGSLAGGAGRVTGGHPHPLPSTDSDCPSPEGRTGLSTSSQSQLGRLQGLWAQTSGPRDSRLGRTSQPRPVFVGGNTKIKSPSASGHRQGLPHLTRMNALVSWQLLLFLCATSFRESSGGVAVVETPGPTDQRLGAPGLRRALETKPAPARLTLRAAPPCPAAGSPCAPRSRLAPAPRDAVLVQRERDSSAYNWNSFGLRYGKRGAALGRGGVGAGRC</sequence>
<dbReference type="PANTHER" id="PTHR16955:SF6">
    <property type="entry name" value="METASTASIS-SUPPRESSOR KISS-1"/>
    <property type="match status" value="1"/>
</dbReference>
<reference evidence="2" key="2">
    <citation type="submission" date="2025-08" db="UniProtKB">
        <authorList>
            <consortium name="Ensembl"/>
        </authorList>
    </citation>
    <scope>IDENTIFICATION</scope>
    <source>
        <strain evidence="2">Thorbecke</strain>
    </source>
</reference>
<dbReference type="Proteomes" id="UP000001811">
    <property type="component" value="Chromosome 16"/>
</dbReference>
<dbReference type="GO" id="GO:0031773">
    <property type="term" value="F:kisspeptin receptor binding"/>
    <property type="evidence" value="ECO:0007669"/>
    <property type="project" value="TreeGrafter"/>
</dbReference>
<name>A0A5F9D1Z3_RABIT</name>
<dbReference type="GO" id="GO:0007204">
    <property type="term" value="P:positive regulation of cytosolic calcium ion concentration"/>
    <property type="evidence" value="ECO:0007669"/>
    <property type="project" value="TreeGrafter"/>
</dbReference>
<reference evidence="2" key="3">
    <citation type="submission" date="2025-09" db="UniProtKB">
        <authorList>
            <consortium name="Ensembl"/>
        </authorList>
    </citation>
    <scope>IDENTIFICATION</scope>
    <source>
        <strain evidence="2">Thorbecke</strain>
    </source>
</reference>
<dbReference type="Bgee" id="ENSOCUG00000033800">
    <property type="expression patterns" value="Expressed in liver and 9 other cell types or tissues"/>
</dbReference>
<dbReference type="AlphaFoldDB" id="A0A5F9D1Z3"/>
<organism evidence="2 3">
    <name type="scientific">Oryctolagus cuniculus</name>
    <name type="common">Rabbit</name>
    <dbReference type="NCBI Taxonomy" id="9986"/>
    <lineage>
        <taxon>Eukaryota</taxon>
        <taxon>Metazoa</taxon>
        <taxon>Chordata</taxon>
        <taxon>Craniata</taxon>
        <taxon>Vertebrata</taxon>
        <taxon>Euteleostomi</taxon>
        <taxon>Mammalia</taxon>
        <taxon>Eutheria</taxon>
        <taxon>Euarchontoglires</taxon>
        <taxon>Glires</taxon>
        <taxon>Lagomorpha</taxon>
        <taxon>Leporidae</taxon>
        <taxon>Oryctolagus</taxon>
    </lineage>
</organism>
<dbReference type="Ensembl" id="ENSOCUT00000055232.1">
    <property type="protein sequence ID" value="ENSOCUP00000039886.1"/>
    <property type="gene ID" value="ENSOCUG00000033800.1"/>
</dbReference>
<accession>A0A5F9D1Z3</accession>
<dbReference type="EMBL" id="AAGW02025330">
    <property type="status" value="NOT_ANNOTATED_CDS"/>
    <property type="molecule type" value="Genomic_DNA"/>
</dbReference>
<feature type="compositionally biased region" description="Polar residues" evidence="1">
    <location>
        <begin position="61"/>
        <end position="94"/>
    </location>
</feature>
<proteinExistence type="predicted"/>
<dbReference type="InterPro" id="IPR020207">
    <property type="entry name" value="Metastasis-suppressor_KiSS-1"/>
</dbReference>
<dbReference type="STRING" id="9986.ENSOCUP00000039886"/>
<dbReference type="GeneTree" id="ENSGT00390000008827"/>
<feature type="region of interest" description="Disordered" evidence="1">
    <location>
        <begin position="1"/>
        <end position="115"/>
    </location>
</feature>
<dbReference type="GO" id="GO:0007186">
    <property type="term" value="P:G protein-coupled receptor signaling pathway"/>
    <property type="evidence" value="ECO:0007669"/>
    <property type="project" value="TreeGrafter"/>
</dbReference>
<evidence type="ECO:0000256" key="1">
    <source>
        <dbReference type="SAM" id="MobiDB-lite"/>
    </source>
</evidence>
<dbReference type="EMBL" id="AAGW02025331">
    <property type="status" value="NOT_ANNOTATED_CDS"/>
    <property type="molecule type" value="Genomic_DNA"/>
</dbReference>
<dbReference type="Pfam" id="PF15152">
    <property type="entry name" value="Kisspeptin"/>
    <property type="match status" value="1"/>
</dbReference>
<evidence type="ECO:0000313" key="2">
    <source>
        <dbReference type="Ensembl" id="ENSOCUP00000039886.1"/>
    </source>
</evidence>
<keyword evidence="3" id="KW-1185">Reference proteome</keyword>
<reference evidence="2 3" key="1">
    <citation type="journal article" date="2011" name="Nature">
        <title>A high-resolution map of human evolutionary constraint using 29 mammals.</title>
        <authorList>
            <person name="Lindblad-Toh K."/>
            <person name="Garber M."/>
            <person name="Zuk O."/>
            <person name="Lin M.F."/>
            <person name="Parker B.J."/>
            <person name="Washietl S."/>
            <person name="Kheradpour P."/>
            <person name="Ernst J."/>
            <person name="Jordan G."/>
            <person name="Mauceli E."/>
            <person name="Ward L.D."/>
            <person name="Lowe C.B."/>
            <person name="Holloway A.K."/>
            <person name="Clamp M."/>
            <person name="Gnerre S."/>
            <person name="Alfoldi J."/>
            <person name="Beal K."/>
            <person name="Chang J."/>
            <person name="Clawson H."/>
            <person name="Cuff J."/>
            <person name="Di Palma F."/>
            <person name="Fitzgerald S."/>
            <person name="Flicek P."/>
            <person name="Guttman M."/>
            <person name="Hubisz M.J."/>
            <person name="Jaffe D.B."/>
            <person name="Jungreis I."/>
            <person name="Kent W.J."/>
            <person name="Kostka D."/>
            <person name="Lara M."/>
            <person name="Martins A.L."/>
            <person name="Massingham T."/>
            <person name="Moltke I."/>
            <person name="Raney B.J."/>
            <person name="Rasmussen M.D."/>
            <person name="Robinson J."/>
            <person name="Stark A."/>
            <person name="Vilella A.J."/>
            <person name="Wen J."/>
            <person name="Xie X."/>
            <person name="Zody M.C."/>
            <person name="Baldwin J."/>
            <person name="Bloom T."/>
            <person name="Chin C.W."/>
            <person name="Heiman D."/>
            <person name="Nicol R."/>
            <person name="Nusbaum C."/>
            <person name="Young S."/>
            <person name="Wilkinson J."/>
            <person name="Worley K.C."/>
            <person name="Kovar C.L."/>
            <person name="Muzny D.M."/>
            <person name="Gibbs R.A."/>
            <person name="Cree A."/>
            <person name="Dihn H.H."/>
            <person name="Fowler G."/>
            <person name="Jhangiani S."/>
            <person name="Joshi V."/>
            <person name="Lee S."/>
            <person name="Lewis L.R."/>
            <person name="Nazareth L.V."/>
            <person name="Okwuonu G."/>
            <person name="Santibanez J."/>
            <person name="Warren W.C."/>
            <person name="Mardis E.R."/>
            <person name="Weinstock G.M."/>
            <person name="Wilson R.K."/>
            <person name="Delehaunty K."/>
            <person name="Dooling D."/>
            <person name="Fronik C."/>
            <person name="Fulton L."/>
            <person name="Fulton B."/>
            <person name="Graves T."/>
            <person name="Minx P."/>
            <person name="Sodergren E."/>
            <person name="Birney E."/>
            <person name="Margulies E.H."/>
            <person name="Herrero J."/>
            <person name="Green E.D."/>
            <person name="Haussler D."/>
            <person name="Siepel A."/>
            <person name="Goldman N."/>
            <person name="Pollard K.S."/>
            <person name="Pedersen J.S."/>
            <person name="Lander E.S."/>
            <person name="Kellis M."/>
        </authorList>
    </citation>
    <scope>NUCLEOTIDE SEQUENCE [LARGE SCALE GENOMIC DNA]</scope>
    <source>
        <strain evidence="2 3">Thorbecke inbred</strain>
    </source>
</reference>